<evidence type="ECO:0000256" key="5">
    <source>
        <dbReference type="ARBA" id="ARBA00022801"/>
    </source>
</evidence>
<dbReference type="Proteomes" id="UP000228987">
    <property type="component" value="Unassembled WGS sequence"/>
</dbReference>
<comment type="similarity">
    <text evidence="2 10">Belongs to the purine nucleoside phosphorylase YfiH/LACC1 family.</text>
</comment>
<evidence type="ECO:0000256" key="10">
    <source>
        <dbReference type="RuleBase" id="RU361274"/>
    </source>
</evidence>
<dbReference type="SUPFAM" id="SSF64438">
    <property type="entry name" value="CNF1/YfiH-like putative cysteine hydrolases"/>
    <property type="match status" value="1"/>
</dbReference>
<keyword evidence="4" id="KW-0479">Metal-binding</keyword>
<dbReference type="InterPro" id="IPR003730">
    <property type="entry name" value="Cu_polyphenol_OxRdtase"/>
</dbReference>
<dbReference type="InterPro" id="IPR011324">
    <property type="entry name" value="Cytotoxic_necrot_fac-like_cat"/>
</dbReference>
<dbReference type="PANTHER" id="PTHR30616:SF2">
    <property type="entry name" value="PURINE NUCLEOSIDE PHOSPHORYLASE LACC1"/>
    <property type="match status" value="1"/>
</dbReference>
<accession>A0A2A5CFF3</accession>
<gene>
    <name evidence="11" type="ORF">COA71_03035</name>
</gene>
<comment type="catalytic activity">
    <reaction evidence="8">
        <text>adenosine + phosphate = alpha-D-ribose 1-phosphate + adenine</text>
        <dbReference type="Rhea" id="RHEA:27642"/>
        <dbReference type="ChEBI" id="CHEBI:16335"/>
        <dbReference type="ChEBI" id="CHEBI:16708"/>
        <dbReference type="ChEBI" id="CHEBI:43474"/>
        <dbReference type="ChEBI" id="CHEBI:57720"/>
        <dbReference type="EC" id="2.4.2.1"/>
    </reaction>
    <physiologicalReaction direction="left-to-right" evidence="8">
        <dbReference type="Rhea" id="RHEA:27643"/>
    </physiologicalReaction>
</comment>
<evidence type="ECO:0000256" key="2">
    <source>
        <dbReference type="ARBA" id="ARBA00007353"/>
    </source>
</evidence>
<evidence type="ECO:0000256" key="7">
    <source>
        <dbReference type="ARBA" id="ARBA00047989"/>
    </source>
</evidence>
<dbReference type="EMBL" id="NVWI01000002">
    <property type="protein sequence ID" value="PCJ42502.1"/>
    <property type="molecule type" value="Genomic_DNA"/>
</dbReference>
<comment type="caution">
    <text evidence="11">The sequence shown here is derived from an EMBL/GenBank/DDBJ whole genome shotgun (WGS) entry which is preliminary data.</text>
</comment>
<dbReference type="NCBIfam" id="TIGR00726">
    <property type="entry name" value="peptidoglycan editing factor PgeF"/>
    <property type="match status" value="1"/>
</dbReference>
<proteinExistence type="inferred from homology"/>
<dbReference type="Pfam" id="PF02578">
    <property type="entry name" value="Cu-oxidase_4"/>
    <property type="match status" value="1"/>
</dbReference>
<comment type="catalytic activity">
    <reaction evidence="9">
        <text>S-methyl-5'-thioadenosine + phosphate = 5-(methylsulfanyl)-alpha-D-ribose 1-phosphate + adenine</text>
        <dbReference type="Rhea" id="RHEA:11852"/>
        <dbReference type="ChEBI" id="CHEBI:16708"/>
        <dbReference type="ChEBI" id="CHEBI:17509"/>
        <dbReference type="ChEBI" id="CHEBI:43474"/>
        <dbReference type="ChEBI" id="CHEBI:58533"/>
        <dbReference type="EC" id="2.4.2.28"/>
    </reaction>
    <physiologicalReaction direction="left-to-right" evidence="9">
        <dbReference type="Rhea" id="RHEA:11853"/>
    </physiologicalReaction>
</comment>
<evidence type="ECO:0000313" key="11">
    <source>
        <dbReference type="EMBL" id="PCJ42502.1"/>
    </source>
</evidence>
<keyword evidence="5" id="KW-0378">Hydrolase</keyword>
<dbReference type="GO" id="GO:0017061">
    <property type="term" value="F:S-methyl-5-thioadenosine phosphorylase activity"/>
    <property type="evidence" value="ECO:0007669"/>
    <property type="project" value="UniProtKB-EC"/>
</dbReference>
<evidence type="ECO:0000256" key="9">
    <source>
        <dbReference type="ARBA" id="ARBA00049893"/>
    </source>
</evidence>
<protein>
    <recommendedName>
        <fullName evidence="10">Purine nucleoside phosphorylase</fullName>
    </recommendedName>
</protein>
<evidence type="ECO:0000256" key="6">
    <source>
        <dbReference type="ARBA" id="ARBA00022833"/>
    </source>
</evidence>
<dbReference type="PANTHER" id="PTHR30616">
    <property type="entry name" value="UNCHARACTERIZED PROTEIN YFIH"/>
    <property type="match status" value="1"/>
</dbReference>
<dbReference type="GO" id="GO:0016787">
    <property type="term" value="F:hydrolase activity"/>
    <property type="evidence" value="ECO:0007669"/>
    <property type="project" value="UniProtKB-KW"/>
</dbReference>
<dbReference type="GO" id="GO:0005507">
    <property type="term" value="F:copper ion binding"/>
    <property type="evidence" value="ECO:0007669"/>
    <property type="project" value="TreeGrafter"/>
</dbReference>
<name>A0A2A5CFF3_9GAMM</name>
<dbReference type="CDD" id="cd16833">
    <property type="entry name" value="YfiH"/>
    <property type="match status" value="1"/>
</dbReference>
<comment type="catalytic activity">
    <reaction evidence="7">
        <text>adenosine + H2O + H(+) = inosine + NH4(+)</text>
        <dbReference type="Rhea" id="RHEA:24408"/>
        <dbReference type="ChEBI" id="CHEBI:15377"/>
        <dbReference type="ChEBI" id="CHEBI:15378"/>
        <dbReference type="ChEBI" id="CHEBI:16335"/>
        <dbReference type="ChEBI" id="CHEBI:17596"/>
        <dbReference type="ChEBI" id="CHEBI:28938"/>
        <dbReference type="EC" id="3.5.4.4"/>
    </reaction>
    <physiologicalReaction direction="left-to-right" evidence="7">
        <dbReference type="Rhea" id="RHEA:24409"/>
    </physiologicalReaction>
</comment>
<keyword evidence="6" id="KW-0862">Zinc</keyword>
<evidence type="ECO:0000256" key="1">
    <source>
        <dbReference type="ARBA" id="ARBA00000553"/>
    </source>
</evidence>
<dbReference type="AlphaFoldDB" id="A0A2A5CFF3"/>
<evidence type="ECO:0000256" key="4">
    <source>
        <dbReference type="ARBA" id="ARBA00022723"/>
    </source>
</evidence>
<dbReference type="InterPro" id="IPR038371">
    <property type="entry name" value="Cu_polyphenol_OxRdtase_sf"/>
</dbReference>
<organism evidence="11 12">
    <name type="scientific">SAR86 cluster bacterium</name>
    <dbReference type="NCBI Taxonomy" id="2030880"/>
    <lineage>
        <taxon>Bacteria</taxon>
        <taxon>Pseudomonadati</taxon>
        <taxon>Pseudomonadota</taxon>
        <taxon>Gammaproteobacteria</taxon>
        <taxon>SAR86 cluster</taxon>
    </lineage>
</organism>
<keyword evidence="3" id="KW-0808">Transferase</keyword>
<evidence type="ECO:0000256" key="3">
    <source>
        <dbReference type="ARBA" id="ARBA00022679"/>
    </source>
</evidence>
<comment type="catalytic activity">
    <reaction evidence="1">
        <text>inosine + phosphate = alpha-D-ribose 1-phosphate + hypoxanthine</text>
        <dbReference type="Rhea" id="RHEA:27646"/>
        <dbReference type="ChEBI" id="CHEBI:17368"/>
        <dbReference type="ChEBI" id="CHEBI:17596"/>
        <dbReference type="ChEBI" id="CHEBI:43474"/>
        <dbReference type="ChEBI" id="CHEBI:57720"/>
        <dbReference type="EC" id="2.4.2.1"/>
    </reaction>
    <physiologicalReaction direction="left-to-right" evidence="1">
        <dbReference type="Rhea" id="RHEA:27647"/>
    </physiologicalReaction>
</comment>
<sequence length="224" mass="24615">MNNKGLIKADWSVPANIGAVVATNQRAANELLQQKNVQWVQQVHGKNVYKLDSVVENLKPKADAIYTQVPNMVCGIHTADCLPVFFSDQKGCEIAVAHAGWRGLAAGVLENTLECFKAQGDQITVWFGPAIGPCHFEVGEEVRDLYLQQASSSTKASTASAFIPGIKSGKWMADLYKLAQIRLNHAGVFNISSSGLCTYCDSQNFYSYRRDKETGRLSSLIWLN</sequence>
<evidence type="ECO:0000256" key="8">
    <source>
        <dbReference type="ARBA" id="ARBA00048968"/>
    </source>
</evidence>
<evidence type="ECO:0000313" key="12">
    <source>
        <dbReference type="Proteomes" id="UP000228987"/>
    </source>
</evidence>
<reference evidence="12" key="1">
    <citation type="submission" date="2017-08" db="EMBL/GenBank/DDBJ databases">
        <title>A dynamic microbial community with high functional redundancy inhabits the cold, oxic subseafloor aquifer.</title>
        <authorList>
            <person name="Tully B.J."/>
            <person name="Wheat C.G."/>
            <person name="Glazer B.T."/>
            <person name="Huber J.A."/>
        </authorList>
    </citation>
    <scope>NUCLEOTIDE SEQUENCE [LARGE SCALE GENOMIC DNA]</scope>
</reference>
<dbReference type="Gene3D" id="3.60.140.10">
    <property type="entry name" value="CNF1/YfiH-like putative cysteine hydrolases"/>
    <property type="match status" value="1"/>
</dbReference>